<name>A0AAV7UQ01_PLEWA</name>
<evidence type="ECO:0000256" key="1">
    <source>
        <dbReference type="SAM" id="MobiDB-lite"/>
    </source>
</evidence>
<reference evidence="2" key="1">
    <citation type="journal article" date="2022" name="bioRxiv">
        <title>Sequencing and chromosome-scale assembly of the giantPleurodeles waltlgenome.</title>
        <authorList>
            <person name="Brown T."/>
            <person name="Elewa A."/>
            <person name="Iarovenko S."/>
            <person name="Subramanian E."/>
            <person name="Araus A.J."/>
            <person name="Petzold A."/>
            <person name="Susuki M."/>
            <person name="Suzuki K.-i.T."/>
            <person name="Hayashi T."/>
            <person name="Toyoda A."/>
            <person name="Oliveira C."/>
            <person name="Osipova E."/>
            <person name="Leigh N.D."/>
            <person name="Simon A."/>
            <person name="Yun M.H."/>
        </authorList>
    </citation>
    <scope>NUCLEOTIDE SEQUENCE</scope>
    <source>
        <strain evidence="2">20211129_DDA</strain>
        <tissue evidence="2">Liver</tissue>
    </source>
</reference>
<sequence length="134" mass="14652">MHRRAQMPPKPKGGPCTASQTQHMIEEGLAKMAQSIKPGEEHEMGETVSPSMLELKNLILEGNKAFTEKNYGVAITNTWVAGYRQDLGKGERPGNQSGWSGWDHGNTHHPIERPRTPSTNEGRHTSGLGGQISV</sequence>
<dbReference type="EMBL" id="JANPWB010000004">
    <property type="protein sequence ID" value="KAJ1191120.1"/>
    <property type="molecule type" value="Genomic_DNA"/>
</dbReference>
<evidence type="ECO:0000313" key="2">
    <source>
        <dbReference type="EMBL" id="KAJ1191120.1"/>
    </source>
</evidence>
<dbReference type="AlphaFoldDB" id="A0AAV7UQ01"/>
<organism evidence="2 3">
    <name type="scientific">Pleurodeles waltl</name>
    <name type="common">Iberian ribbed newt</name>
    <dbReference type="NCBI Taxonomy" id="8319"/>
    <lineage>
        <taxon>Eukaryota</taxon>
        <taxon>Metazoa</taxon>
        <taxon>Chordata</taxon>
        <taxon>Craniata</taxon>
        <taxon>Vertebrata</taxon>
        <taxon>Euteleostomi</taxon>
        <taxon>Amphibia</taxon>
        <taxon>Batrachia</taxon>
        <taxon>Caudata</taxon>
        <taxon>Salamandroidea</taxon>
        <taxon>Salamandridae</taxon>
        <taxon>Pleurodelinae</taxon>
        <taxon>Pleurodeles</taxon>
    </lineage>
</organism>
<keyword evidence="3" id="KW-1185">Reference proteome</keyword>
<feature type="compositionally biased region" description="Basic and acidic residues" evidence="1">
    <location>
        <begin position="105"/>
        <end position="115"/>
    </location>
</feature>
<comment type="caution">
    <text evidence="2">The sequence shown here is derived from an EMBL/GenBank/DDBJ whole genome shotgun (WGS) entry which is preliminary data.</text>
</comment>
<feature type="region of interest" description="Disordered" evidence="1">
    <location>
        <begin position="87"/>
        <end position="134"/>
    </location>
</feature>
<accession>A0AAV7UQ01</accession>
<protein>
    <submittedName>
        <fullName evidence="2">Uncharacterized protein</fullName>
    </submittedName>
</protein>
<proteinExistence type="predicted"/>
<feature type="region of interest" description="Disordered" evidence="1">
    <location>
        <begin position="1"/>
        <end position="20"/>
    </location>
</feature>
<dbReference type="Proteomes" id="UP001066276">
    <property type="component" value="Chromosome 2_2"/>
</dbReference>
<evidence type="ECO:0000313" key="3">
    <source>
        <dbReference type="Proteomes" id="UP001066276"/>
    </source>
</evidence>
<gene>
    <name evidence="2" type="ORF">NDU88_000436</name>
</gene>